<dbReference type="AlphaFoldDB" id="A0A6S6WLQ0"/>
<sequence>MKVLAFSILLIAPLAYATEPANPSTVGKCTPPSNGYPSGSCKSLDEITVEACDPGNKCNGQDNYCHMNVIVTPQLRQAYCT</sequence>
<gene>
    <name evidence="1" type="ORF">PTTW11_11364</name>
</gene>
<dbReference type="Proteomes" id="UP000472372">
    <property type="component" value="Chromosome 12"/>
</dbReference>
<protein>
    <submittedName>
        <fullName evidence="1">Uncharacterized protein</fullName>
    </submittedName>
</protein>
<reference evidence="1" key="1">
    <citation type="submission" date="2021-02" db="EMBL/GenBank/DDBJ databases">
        <authorList>
            <person name="Syme A R."/>
            <person name="Syme A R."/>
            <person name="Moolhuijzen P."/>
        </authorList>
    </citation>
    <scope>NUCLEOTIDE SEQUENCE</scope>
    <source>
        <strain evidence="1">W1-1</strain>
    </source>
</reference>
<dbReference type="EMBL" id="HG992988">
    <property type="protein sequence ID" value="CAE7220764.1"/>
    <property type="molecule type" value="Genomic_DNA"/>
</dbReference>
<organism evidence="1 2">
    <name type="scientific">Pyrenophora teres f. teres</name>
    <dbReference type="NCBI Taxonomy" id="97479"/>
    <lineage>
        <taxon>Eukaryota</taxon>
        <taxon>Fungi</taxon>
        <taxon>Dikarya</taxon>
        <taxon>Ascomycota</taxon>
        <taxon>Pezizomycotina</taxon>
        <taxon>Dothideomycetes</taxon>
        <taxon>Pleosporomycetidae</taxon>
        <taxon>Pleosporales</taxon>
        <taxon>Pleosporineae</taxon>
        <taxon>Pleosporaceae</taxon>
        <taxon>Pyrenophora</taxon>
    </lineage>
</organism>
<proteinExistence type="predicted"/>
<name>A0A6S6WLQ0_9PLEO</name>
<evidence type="ECO:0000313" key="2">
    <source>
        <dbReference type="Proteomes" id="UP000472372"/>
    </source>
</evidence>
<evidence type="ECO:0000313" key="1">
    <source>
        <dbReference type="EMBL" id="CAE7220764.1"/>
    </source>
</evidence>
<accession>A0A6S6WLQ0</accession>